<accession>G0TY69</accession>
<proteinExistence type="predicted"/>
<keyword evidence="1" id="KW-0812">Transmembrane</keyword>
<protein>
    <submittedName>
        <fullName evidence="2">Uncharacterized protein</fullName>
    </submittedName>
</protein>
<dbReference type="EMBL" id="HE573023">
    <property type="protein sequence ID" value="CCC48914.1"/>
    <property type="molecule type" value="Genomic_DNA"/>
</dbReference>
<keyword evidence="1" id="KW-1133">Transmembrane helix</keyword>
<evidence type="ECO:0000256" key="1">
    <source>
        <dbReference type="SAM" id="Phobius"/>
    </source>
</evidence>
<organism evidence="2">
    <name type="scientific">Trypanosoma vivax (strain Y486)</name>
    <dbReference type="NCBI Taxonomy" id="1055687"/>
    <lineage>
        <taxon>Eukaryota</taxon>
        <taxon>Discoba</taxon>
        <taxon>Euglenozoa</taxon>
        <taxon>Kinetoplastea</taxon>
        <taxon>Metakinetoplastina</taxon>
        <taxon>Trypanosomatida</taxon>
        <taxon>Trypanosomatidae</taxon>
        <taxon>Trypanosoma</taxon>
        <taxon>Duttonella</taxon>
    </lineage>
</organism>
<name>G0TY69_TRYVY</name>
<keyword evidence="1" id="KW-0472">Membrane</keyword>
<evidence type="ECO:0000313" key="2">
    <source>
        <dbReference type="EMBL" id="CCC48914.1"/>
    </source>
</evidence>
<dbReference type="VEuPathDB" id="TriTrypDB:TvY486_0702490"/>
<sequence>MGTTTVVHIQQGAEATTLSQPDAREGPPSTSVYILLVLLIVPVVGFVVVLVRCLRSLRYRELARKLKLWDNRKPTDTNTTAPGNYRVSEKLEQSALVKGNSIPQVVDAELNEEFDPIYEELEKQLRRRQQRRFSAHHQSEHMNGEFGIHDIRCNNDGKDIDSIADSVDVEPGGEMDQCRRASVESFHAAGYQPAETEGAAAGGPQNTKYWACSATTTLAWLKTLAGEDSSSDCHFNALEGDSVGGEAVCRIDMTCNATNGASAGPSSTCTEGRCTGKPSPHQQVKDRIDSTRSKIHHSCGSGPAAMTVSVQAGTYGDTVTEASCKIYEPEGSLFGSKMSEVSFEVEIEKESYSHD</sequence>
<gene>
    <name evidence="2" type="ORF">TVY486_0702490</name>
</gene>
<dbReference type="AlphaFoldDB" id="G0TY69"/>
<reference evidence="2" key="1">
    <citation type="journal article" date="2012" name="Proc. Natl. Acad. Sci. U.S.A.">
        <title>Antigenic diversity is generated by distinct evolutionary mechanisms in African trypanosome species.</title>
        <authorList>
            <person name="Jackson A.P."/>
            <person name="Berry A."/>
            <person name="Aslett M."/>
            <person name="Allison H.C."/>
            <person name="Burton P."/>
            <person name="Vavrova-Anderson J."/>
            <person name="Brown R."/>
            <person name="Browne H."/>
            <person name="Corton N."/>
            <person name="Hauser H."/>
            <person name="Gamble J."/>
            <person name="Gilderthorp R."/>
            <person name="Marcello L."/>
            <person name="McQuillan J."/>
            <person name="Otto T.D."/>
            <person name="Quail M.A."/>
            <person name="Sanders M.J."/>
            <person name="van Tonder A."/>
            <person name="Ginger M.L."/>
            <person name="Field M.C."/>
            <person name="Barry J.D."/>
            <person name="Hertz-Fowler C."/>
            <person name="Berriman M."/>
        </authorList>
    </citation>
    <scope>NUCLEOTIDE SEQUENCE</scope>
    <source>
        <strain evidence="2">Y486</strain>
    </source>
</reference>
<feature type="transmembrane region" description="Helical" evidence="1">
    <location>
        <begin position="32"/>
        <end position="54"/>
    </location>
</feature>